<dbReference type="NCBIfam" id="NF003975">
    <property type="entry name" value="PRK05467.1-4"/>
    <property type="match status" value="1"/>
</dbReference>
<feature type="binding site" evidence="7">
    <location>
        <position position="96"/>
    </location>
    <ligand>
        <name>Fe cation</name>
        <dbReference type="ChEBI" id="CHEBI:24875"/>
    </ligand>
</feature>
<evidence type="ECO:0000256" key="7">
    <source>
        <dbReference type="HAMAP-Rule" id="MF_00657"/>
    </source>
</evidence>
<feature type="domain" description="Fe2OG dioxygenase" evidence="8">
    <location>
        <begin position="78"/>
        <end position="178"/>
    </location>
</feature>
<keyword evidence="5 7" id="KW-0560">Oxidoreductase</keyword>
<evidence type="ECO:0000313" key="10">
    <source>
        <dbReference type="Proteomes" id="UP000433577"/>
    </source>
</evidence>
<comment type="cofactor">
    <cofactor evidence="7">
        <name>Fe(2+)</name>
        <dbReference type="ChEBI" id="CHEBI:29033"/>
    </cofactor>
    <text evidence="7">Binds 1 Fe(2+) ion per subunit.</text>
</comment>
<comment type="cofactor">
    <cofactor evidence="1 7">
        <name>L-ascorbate</name>
        <dbReference type="ChEBI" id="CHEBI:38290"/>
    </cofactor>
</comment>
<keyword evidence="2 7" id="KW-0479">Metal-binding</keyword>
<evidence type="ECO:0000313" key="9">
    <source>
        <dbReference type="EMBL" id="QGZ65521.1"/>
    </source>
</evidence>
<proteinExistence type="inferred from homology"/>
<dbReference type="HAMAP" id="MF_00657">
    <property type="entry name" value="Hydroxyl_YbiX"/>
    <property type="match status" value="1"/>
</dbReference>
<dbReference type="Proteomes" id="UP000433577">
    <property type="component" value="Chromosome 3"/>
</dbReference>
<evidence type="ECO:0000256" key="3">
    <source>
        <dbReference type="ARBA" id="ARBA00022896"/>
    </source>
</evidence>
<sequence>MIVEIPGVFSPQESQYLVEKLRAAQWVDGKATAGAQSQRVKHNRQLASDDPLARDIGDAIIDRLAKDAVFMSAALPKRIYPPLFNCYASGESFGFHIDNAVRGIRESRERVRTDLSATLFLADPASYDGGELVIRDTYGEQRVKLPAGHMILYTGSSVHKVEPVTRGERIASFFWIESLVRDDAQRALLLDMDVAIQRLTQQGQQAASVASPGDESPGGEPLVQLTGCYHNLLRMWADC</sequence>
<feature type="binding site" evidence="7">
    <location>
        <position position="98"/>
    </location>
    <ligand>
        <name>Fe cation</name>
        <dbReference type="ChEBI" id="CHEBI:24875"/>
    </ligand>
</feature>
<dbReference type="NCBIfam" id="NF003974">
    <property type="entry name" value="PRK05467.1-3"/>
    <property type="match status" value="1"/>
</dbReference>
<dbReference type="AlphaFoldDB" id="A0A7Z2GPD9"/>
<dbReference type="KEGG" id="pacs:FAZ98_27640"/>
<evidence type="ECO:0000259" key="8">
    <source>
        <dbReference type="PROSITE" id="PS51471"/>
    </source>
</evidence>
<dbReference type="InterPro" id="IPR023550">
    <property type="entry name" value="PKHD_hydroxylase"/>
</dbReference>
<dbReference type="EMBL" id="CP046915">
    <property type="protein sequence ID" value="QGZ65521.1"/>
    <property type="molecule type" value="Genomic_DNA"/>
</dbReference>
<dbReference type="RefSeq" id="WP_158956033.1">
    <property type="nucleotide sequence ID" value="NZ_CP046915.1"/>
</dbReference>
<dbReference type="InterPro" id="IPR005123">
    <property type="entry name" value="Oxoglu/Fe-dep_dioxygenase_dom"/>
</dbReference>
<accession>A0A7Z2GPD9</accession>
<evidence type="ECO:0000256" key="6">
    <source>
        <dbReference type="ARBA" id="ARBA00023004"/>
    </source>
</evidence>
<dbReference type="PROSITE" id="PS51471">
    <property type="entry name" value="FE2OG_OXY"/>
    <property type="match status" value="1"/>
</dbReference>
<dbReference type="PANTHER" id="PTHR41536">
    <property type="entry name" value="PKHD-TYPE HYDROXYLASE YBIX"/>
    <property type="match status" value="1"/>
</dbReference>
<dbReference type="Pfam" id="PF13640">
    <property type="entry name" value="2OG-FeII_Oxy_3"/>
    <property type="match status" value="1"/>
</dbReference>
<name>A0A7Z2GPD9_9BURK</name>
<dbReference type="Gene3D" id="4.10.860.20">
    <property type="entry name" value="Rabenosyn, Rab binding domain"/>
    <property type="match status" value="1"/>
</dbReference>
<feature type="binding site" evidence="7">
    <location>
        <position position="159"/>
    </location>
    <ligand>
        <name>Fe cation</name>
        <dbReference type="ChEBI" id="CHEBI:24875"/>
    </ligand>
</feature>
<organism evidence="9 10">
    <name type="scientific">Paraburkholderia acidisoli</name>
    <dbReference type="NCBI Taxonomy" id="2571748"/>
    <lineage>
        <taxon>Bacteria</taxon>
        <taxon>Pseudomonadati</taxon>
        <taxon>Pseudomonadota</taxon>
        <taxon>Betaproteobacteria</taxon>
        <taxon>Burkholderiales</taxon>
        <taxon>Burkholderiaceae</taxon>
        <taxon>Paraburkholderia</taxon>
    </lineage>
</organism>
<gene>
    <name evidence="9" type="ORF">FAZ98_27640</name>
</gene>
<keyword evidence="10" id="KW-1185">Reference proteome</keyword>
<dbReference type="GO" id="GO:0006879">
    <property type="term" value="P:intracellular iron ion homeostasis"/>
    <property type="evidence" value="ECO:0007669"/>
    <property type="project" value="TreeGrafter"/>
</dbReference>
<dbReference type="GO" id="GO:0006974">
    <property type="term" value="P:DNA damage response"/>
    <property type="evidence" value="ECO:0007669"/>
    <property type="project" value="TreeGrafter"/>
</dbReference>
<keyword evidence="6 7" id="KW-0408">Iron</keyword>
<keyword evidence="3 7" id="KW-0847">Vitamin C</keyword>
<dbReference type="InterPro" id="IPR044862">
    <property type="entry name" value="Pro_4_hyd_alph_FE2OG_OXY"/>
</dbReference>
<evidence type="ECO:0000256" key="4">
    <source>
        <dbReference type="ARBA" id="ARBA00022964"/>
    </source>
</evidence>
<feature type="binding site" evidence="7">
    <location>
        <position position="169"/>
    </location>
    <ligand>
        <name>2-oxoglutarate</name>
        <dbReference type="ChEBI" id="CHEBI:16810"/>
    </ligand>
</feature>
<keyword evidence="4 7" id="KW-0223">Dioxygenase</keyword>
<evidence type="ECO:0000256" key="2">
    <source>
        <dbReference type="ARBA" id="ARBA00022723"/>
    </source>
</evidence>
<dbReference type="Pfam" id="PF18331">
    <property type="entry name" value="PKHD_C"/>
    <property type="match status" value="2"/>
</dbReference>
<dbReference type="InterPro" id="IPR041097">
    <property type="entry name" value="PKHD_C"/>
</dbReference>
<dbReference type="GO" id="GO:0005506">
    <property type="term" value="F:iron ion binding"/>
    <property type="evidence" value="ECO:0007669"/>
    <property type="project" value="UniProtKB-UniRule"/>
</dbReference>
<dbReference type="PANTHER" id="PTHR41536:SF1">
    <property type="entry name" value="PKHD-TYPE HYDROXYLASE YBIX"/>
    <property type="match status" value="1"/>
</dbReference>
<evidence type="ECO:0000256" key="5">
    <source>
        <dbReference type="ARBA" id="ARBA00023002"/>
    </source>
</evidence>
<dbReference type="InterPro" id="IPR006620">
    <property type="entry name" value="Pro_4_hyd_alph"/>
</dbReference>
<dbReference type="GO" id="GO:0031418">
    <property type="term" value="F:L-ascorbic acid binding"/>
    <property type="evidence" value="ECO:0007669"/>
    <property type="project" value="UniProtKB-KW"/>
</dbReference>
<dbReference type="OrthoDB" id="9812472at2"/>
<evidence type="ECO:0000256" key="1">
    <source>
        <dbReference type="ARBA" id="ARBA00001961"/>
    </source>
</evidence>
<reference evidence="9 10" key="1">
    <citation type="submission" date="2019-12" db="EMBL/GenBank/DDBJ databases">
        <title>Paraburkholderia acidiphila 7Q-K02 sp. nov and Paraburkholderia acidisoli DHF22 sp. nov., two strains isolated from forest soil.</title>
        <authorList>
            <person name="Gao Z."/>
            <person name="Qiu L."/>
        </authorList>
    </citation>
    <scope>NUCLEOTIDE SEQUENCE [LARGE SCALE GENOMIC DNA]</scope>
    <source>
        <strain evidence="9 10">DHF22</strain>
    </source>
</reference>
<dbReference type="Gene3D" id="2.60.120.620">
    <property type="entry name" value="q2cbj1_9rhob like domain"/>
    <property type="match status" value="1"/>
</dbReference>
<dbReference type="SMART" id="SM00702">
    <property type="entry name" value="P4Hc"/>
    <property type="match status" value="1"/>
</dbReference>
<dbReference type="GO" id="GO:0016706">
    <property type="term" value="F:2-oxoglutarate-dependent dioxygenase activity"/>
    <property type="evidence" value="ECO:0007669"/>
    <property type="project" value="UniProtKB-UniRule"/>
</dbReference>
<protein>
    <submittedName>
        <fullName evidence="9">Fe2+-dependent dioxygenase</fullName>
    </submittedName>
</protein>